<dbReference type="AlphaFoldDB" id="D0MZ06"/>
<feature type="region of interest" description="Disordered" evidence="5">
    <location>
        <begin position="275"/>
        <end position="296"/>
    </location>
</feature>
<dbReference type="HOGENOM" id="CLU_015303_5_0_1"/>
<reference evidence="8" key="1">
    <citation type="journal article" date="2009" name="Nature">
        <title>Genome sequence and analysis of the Irish potato famine pathogen Phytophthora infestans.</title>
        <authorList>
            <consortium name="The Broad Institute Genome Sequencing Platform"/>
            <person name="Haas B.J."/>
            <person name="Kamoun S."/>
            <person name="Zody M.C."/>
            <person name="Jiang R.H."/>
            <person name="Handsaker R.E."/>
            <person name="Cano L.M."/>
            <person name="Grabherr M."/>
            <person name="Kodira C.D."/>
            <person name="Raffaele S."/>
            <person name="Torto-Alalibo T."/>
            <person name="Bozkurt T.O."/>
            <person name="Ah-Fong A.M."/>
            <person name="Alvarado L."/>
            <person name="Anderson V.L."/>
            <person name="Armstrong M.R."/>
            <person name="Avrova A."/>
            <person name="Baxter L."/>
            <person name="Beynon J."/>
            <person name="Boevink P.C."/>
            <person name="Bollmann S.R."/>
            <person name="Bos J.I."/>
            <person name="Bulone V."/>
            <person name="Cai G."/>
            <person name="Cakir C."/>
            <person name="Carrington J.C."/>
            <person name="Chawner M."/>
            <person name="Conti L."/>
            <person name="Costanzo S."/>
            <person name="Ewan R."/>
            <person name="Fahlgren N."/>
            <person name="Fischbach M.A."/>
            <person name="Fugelstad J."/>
            <person name="Gilroy E.M."/>
            <person name="Gnerre S."/>
            <person name="Green P.J."/>
            <person name="Grenville-Briggs L.J."/>
            <person name="Griffith J."/>
            <person name="Grunwald N.J."/>
            <person name="Horn K."/>
            <person name="Horner N.R."/>
            <person name="Hu C.H."/>
            <person name="Huitema E."/>
            <person name="Jeong D.H."/>
            <person name="Jones A.M."/>
            <person name="Jones J.D."/>
            <person name="Jones R.W."/>
            <person name="Karlsson E.K."/>
            <person name="Kunjeti S.G."/>
            <person name="Lamour K."/>
            <person name="Liu Z."/>
            <person name="Ma L."/>
            <person name="Maclean D."/>
            <person name="Chibucos M.C."/>
            <person name="McDonald H."/>
            <person name="McWalters J."/>
            <person name="Meijer H.J."/>
            <person name="Morgan W."/>
            <person name="Morris P.F."/>
            <person name="Munro C.A."/>
            <person name="O'Neill K."/>
            <person name="Ospina-Giraldo M."/>
            <person name="Pinzon A."/>
            <person name="Pritchard L."/>
            <person name="Ramsahoye B."/>
            <person name="Ren Q."/>
            <person name="Restrepo S."/>
            <person name="Roy S."/>
            <person name="Sadanandom A."/>
            <person name="Savidor A."/>
            <person name="Schornack S."/>
            <person name="Schwartz D.C."/>
            <person name="Schumann U.D."/>
            <person name="Schwessinger B."/>
            <person name="Seyer L."/>
            <person name="Sharpe T."/>
            <person name="Silvar C."/>
            <person name="Song J."/>
            <person name="Studholme D.J."/>
            <person name="Sykes S."/>
            <person name="Thines M."/>
            <person name="van de Vondervoort P.J."/>
            <person name="Phuntumart V."/>
            <person name="Wawra S."/>
            <person name="Weide R."/>
            <person name="Win J."/>
            <person name="Young C."/>
            <person name="Zhou S."/>
            <person name="Fry W."/>
            <person name="Meyers B.C."/>
            <person name="van West P."/>
            <person name="Ristaino J."/>
            <person name="Govers F."/>
            <person name="Birch P.R."/>
            <person name="Whisson S.C."/>
            <person name="Judelson H.S."/>
            <person name="Nusbaum C."/>
        </authorList>
    </citation>
    <scope>NUCLEOTIDE SEQUENCE [LARGE SCALE GENOMIC DNA]</scope>
    <source>
        <strain evidence="8">T30-4</strain>
    </source>
</reference>
<keyword evidence="1" id="KW-0479">Metal-binding</keyword>
<sequence>MIVWQKLSADAGTSTRHMDDIDTMTGTWIQYICGHADSSARHIHPTPPSPTKTPSRQDQCKVSVESIDRRLVFDKKFRYRNTFGIAVISSFSGRVSLMSDARKVFDWRPPCKRRTPISMAHLGGVYYQTVSAIAQSQEVMVSFPVSKRPFGRLELNESDRRRFHLQATELLGDALKEYEEFALIRHRQIDRRRWKPVKNHENIAVYRESRSYAVSRSLSIEDEKTFARAAAMAPVSSSGHRRVSRSSSSSGGSGSGSISTIRELPAHQATELELLTGWGPTATEAREHKKRSKSRSISAVGSLEQLPTLLGVGNIVGSLDDVMYGVAAQDCASMALKNACMSEDALDGDVLCAIEGPSERSPFRFLGIKWLVHSMTGTTAKHKLTSLRDLVYLEATGVITRGDGIRIGYQIMHSVNLRGCTELYDSHGVIRAKCEIVHLFVELDSRTVDVFLKSNVTPKGKVSESGALQTCANSLLYCGRSVQCSRDKKLAWLLQCNQNADKQDNNGKAARCKICNKSFGFLRQSVQCKLCSGAMCSKCAVERTLKSVDASGNKRHVAKFVSTSVIELCTSCIATNRQTSALAIAREEVVAGRFGPVPLKRGSNHSSDSVGTICIDDIPGQREHHARPPLQSESDSKRGHRPQEGRRSHRSHRDEAQPEADPVSRRGHAPPSSNSSQTRELPKIRTRSGSRHEPVPIPGRQPPFRRGLSAESHSAEDRYHERYMQREMVSGNKHKPVYGSAPVELDNSGRGSRGLPVNLSDLEDPLPYTPSKESIRRTTSSSDSSFESIQVSGISSLRSTALEPEAEKEEEEFRDTFDSFGDLIDIRDDVDDVVETLDTKDMEAVKRASQVNRNLWQQIADLRNTAENTYQYTKESTAMHMTQGGSVRPQPRHDY</sequence>
<evidence type="ECO:0000256" key="4">
    <source>
        <dbReference type="PROSITE-ProRule" id="PRU00091"/>
    </source>
</evidence>
<dbReference type="InParanoid" id="D0MZ06"/>
<keyword evidence="8" id="KW-1185">Reference proteome</keyword>
<dbReference type="GO" id="GO:0008270">
    <property type="term" value="F:zinc ion binding"/>
    <property type="evidence" value="ECO:0007669"/>
    <property type="project" value="UniProtKB-KW"/>
</dbReference>
<dbReference type="SUPFAM" id="SSF57903">
    <property type="entry name" value="FYVE/PHD zinc finger"/>
    <property type="match status" value="1"/>
</dbReference>
<evidence type="ECO:0000313" key="7">
    <source>
        <dbReference type="EMBL" id="EEY66404.1"/>
    </source>
</evidence>
<feature type="region of interest" description="Disordered" evidence="5">
    <location>
        <begin position="40"/>
        <end position="59"/>
    </location>
</feature>
<dbReference type="GeneID" id="9467908"/>
<dbReference type="OrthoDB" id="71074at2759"/>
<keyword evidence="2 4" id="KW-0863">Zinc-finger</keyword>
<dbReference type="InterPro" id="IPR013083">
    <property type="entry name" value="Znf_RING/FYVE/PHD"/>
</dbReference>
<dbReference type="eggNOG" id="ENOG502RYN5">
    <property type="taxonomic scope" value="Eukaryota"/>
</dbReference>
<dbReference type="OMA" id="FHTQATE"/>
<feature type="region of interest" description="Disordered" evidence="5">
    <location>
        <begin position="595"/>
        <end position="718"/>
    </location>
</feature>
<feature type="region of interest" description="Disordered" evidence="5">
    <location>
        <begin position="232"/>
        <end position="259"/>
    </location>
</feature>
<dbReference type="EMBL" id="DS028121">
    <property type="protein sequence ID" value="EEY66404.1"/>
    <property type="molecule type" value="Genomic_DNA"/>
</dbReference>
<name>D0MZ06_PHYIT</name>
<feature type="region of interest" description="Disordered" evidence="5">
    <location>
        <begin position="875"/>
        <end position="895"/>
    </location>
</feature>
<dbReference type="VEuPathDB" id="FungiDB:PITG_03973"/>
<proteinExistence type="predicted"/>
<dbReference type="KEGG" id="pif:PITG_03973"/>
<keyword evidence="3" id="KW-0862">Zinc</keyword>
<evidence type="ECO:0000259" key="6">
    <source>
        <dbReference type="PROSITE" id="PS50178"/>
    </source>
</evidence>
<gene>
    <name evidence="7" type="ORF">PITG_03973</name>
</gene>
<dbReference type="PANTHER" id="PTHR13510">
    <property type="entry name" value="FYVE-FINGER-CONTAINING RAB5 EFFECTOR PROTEIN RABENOSYN-5-RELATED"/>
    <property type="match status" value="1"/>
</dbReference>
<organism evidence="7 8">
    <name type="scientific">Phytophthora infestans (strain T30-4)</name>
    <name type="common">Potato late blight agent</name>
    <dbReference type="NCBI Taxonomy" id="403677"/>
    <lineage>
        <taxon>Eukaryota</taxon>
        <taxon>Sar</taxon>
        <taxon>Stramenopiles</taxon>
        <taxon>Oomycota</taxon>
        <taxon>Peronosporomycetes</taxon>
        <taxon>Peronosporales</taxon>
        <taxon>Peronosporaceae</taxon>
        <taxon>Phytophthora</taxon>
    </lineage>
</organism>
<protein>
    <recommendedName>
        <fullName evidence="6">FYVE-type domain-containing protein</fullName>
    </recommendedName>
</protein>
<feature type="compositionally biased region" description="Basic and acidic residues" evidence="5">
    <location>
        <begin position="634"/>
        <end position="656"/>
    </location>
</feature>
<dbReference type="Gene3D" id="3.30.40.10">
    <property type="entry name" value="Zinc/RING finger domain, C3HC4 (zinc finger)"/>
    <property type="match status" value="1"/>
</dbReference>
<evidence type="ECO:0000256" key="5">
    <source>
        <dbReference type="SAM" id="MobiDB-lite"/>
    </source>
</evidence>
<evidence type="ECO:0000256" key="2">
    <source>
        <dbReference type="ARBA" id="ARBA00022771"/>
    </source>
</evidence>
<evidence type="ECO:0000256" key="3">
    <source>
        <dbReference type="ARBA" id="ARBA00022833"/>
    </source>
</evidence>
<evidence type="ECO:0000256" key="1">
    <source>
        <dbReference type="ARBA" id="ARBA00022723"/>
    </source>
</evidence>
<feature type="compositionally biased region" description="Low complexity" evidence="5">
    <location>
        <begin position="777"/>
        <end position="789"/>
    </location>
</feature>
<dbReference type="Proteomes" id="UP000006643">
    <property type="component" value="Unassembled WGS sequence"/>
</dbReference>
<feature type="region of interest" description="Disordered" evidence="5">
    <location>
        <begin position="732"/>
        <end position="790"/>
    </location>
</feature>
<dbReference type="RefSeq" id="XP_002907003.1">
    <property type="nucleotide sequence ID" value="XM_002906957.1"/>
</dbReference>
<dbReference type="PANTHER" id="PTHR13510:SF44">
    <property type="entry name" value="RABENOSYN-5"/>
    <property type="match status" value="1"/>
</dbReference>
<accession>D0MZ06</accession>
<dbReference type="InterPro" id="IPR017455">
    <property type="entry name" value="Znf_FYVE-rel"/>
</dbReference>
<dbReference type="InterPro" id="IPR011011">
    <property type="entry name" value="Znf_FYVE_PHD"/>
</dbReference>
<feature type="domain" description="FYVE-type" evidence="6">
    <location>
        <begin position="506"/>
        <end position="577"/>
    </location>
</feature>
<evidence type="ECO:0000313" key="8">
    <source>
        <dbReference type="Proteomes" id="UP000006643"/>
    </source>
</evidence>
<dbReference type="InterPro" id="IPR052727">
    <property type="entry name" value="Rab4/Rab5_effector"/>
</dbReference>
<feature type="compositionally biased region" description="Polar residues" evidence="5">
    <location>
        <begin position="875"/>
        <end position="885"/>
    </location>
</feature>
<dbReference type="PROSITE" id="PS50178">
    <property type="entry name" value="ZF_FYVE"/>
    <property type="match status" value="1"/>
</dbReference>